<dbReference type="PANTHER" id="PTHR24353:SF37">
    <property type="entry name" value="CAMP-DEPENDENT PROTEIN KINASE CATALYTIC SUBUNIT PRKX"/>
    <property type="match status" value="1"/>
</dbReference>
<reference evidence="9" key="1">
    <citation type="submission" date="2021-01" db="EMBL/GenBank/DDBJ databases">
        <authorList>
            <consortium name="Genoscope - CEA"/>
            <person name="William W."/>
        </authorList>
    </citation>
    <scope>NUCLEOTIDE SEQUENCE</scope>
</reference>
<keyword evidence="1 7" id="KW-0723">Serine/threonine-protein kinase</keyword>
<evidence type="ECO:0000256" key="1">
    <source>
        <dbReference type="ARBA" id="ARBA00022527"/>
    </source>
</evidence>
<sequence length="364" mass="42047">MGNCFNQEETHNSSVKRIKKIESGISQALQDTDGGKISLKEFLSQGEIGRGQFGKVLKVRMKNNQREYAMKVIKKQDIINYGLVEHTMLEKNVLEYSNNPFVIKLQYSFQTEHKLYLVMELVNGGQLLKIINRQPQKRLSLYQAQFCTAEVLLGLEYMHDKLKVIYRDLKPENVLVTDDGHLKLTDFGLSKKYESDNMKFFTMAGTPEYLAPEIIKNSGHNHTVDWWCLGIFIYEMLTGRTPFKDNSNNILNIEKQIKEGTIEFPDYINEESQDIILKLLNKDPILRLGYKSIQDIKDHAFLQNINWDDIANLRIKSPLLGITHLQTQPKTDVSVPKKILETPQSQVAQTEENFEGFSVNHEEF</sequence>
<dbReference type="PROSITE" id="PS00108">
    <property type="entry name" value="PROTEIN_KINASE_ST"/>
    <property type="match status" value="1"/>
</dbReference>
<dbReference type="GO" id="GO:0005829">
    <property type="term" value="C:cytosol"/>
    <property type="evidence" value="ECO:0007669"/>
    <property type="project" value="TreeGrafter"/>
</dbReference>
<evidence type="ECO:0000256" key="3">
    <source>
        <dbReference type="ARBA" id="ARBA00022741"/>
    </source>
</evidence>
<dbReference type="CDD" id="cd05123">
    <property type="entry name" value="STKc_AGC"/>
    <property type="match status" value="1"/>
</dbReference>
<keyword evidence="5 6" id="KW-0067">ATP-binding</keyword>
<evidence type="ECO:0000256" key="6">
    <source>
        <dbReference type="PROSITE-ProRule" id="PRU10141"/>
    </source>
</evidence>
<feature type="domain" description="Protein kinase" evidence="8">
    <location>
        <begin position="42"/>
        <end position="302"/>
    </location>
</feature>
<keyword evidence="3 6" id="KW-0547">Nucleotide-binding</keyword>
<dbReference type="GO" id="GO:0005952">
    <property type="term" value="C:cAMP-dependent protein kinase complex"/>
    <property type="evidence" value="ECO:0007669"/>
    <property type="project" value="TreeGrafter"/>
</dbReference>
<dbReference type="InterPro" id="IPR017441">
    <property type="entry name" value="Protein_kinase_ATP_BS"/>
</dbReference>
<dbReference type="OMA" id="NSGHNHT"/>
<evidence type="ECO:0000259" key="8">
    <source>
        <dbReference type="PROSITE" id="PS50011"/>
    </source>
</evidence>
<evidence type="ECO:0000313" key="10">
    <source>
        <dbReference type="Proteomes" id="UP000688137"/>
    </source>
</evidence>
<dbReference type="Pfam" id="PF00069">
    <property type="entry name" value="Pkinase"/>
    <property type="match status" value="1"/>
</dbReference>
<dbReference type="InterPro" id="IPR008271">
    <property type="entry name" value="Ser/Thr_kinase_AS"/>
</dbReference>
<comment type="similarity">
    <text evidence="7">Belongs to the protein kinase superfamily.</text>
</comment>
<dbReference type="PROSITE" id="PS00107">
    <property type="entry name" value="PROTEIN_KINASE_ATP"/>
    <property type="match status" value="1"/>
</dbReference>
<evidence type="ECO:0000313" key="9">
    <source>
        <dbReference type="EMBL" id="CAD8077624.1"/>
    </source>
</evidence>
<feature type="binding site" evidence="6">
    <location>
        <position position="75"/>
    </location>
    <ligand>
        <name>ATP</name>
        <dbReference type="ChEBI" id="CHEBI:30616"/>
    </ligand>
</feature>
<evidence type="ECO:0000256" key="7">
    <source>
        <dbReference type="RuleBase" id="RU000304"/>
    </source>
</evidence>
<dbReference type="Proteomes" id="UP000688137">
    <property type="component" value="Unassembled WGS sequence"/>
</dbReference>
<gene>
    <name evidence="9" type="ORF">PPRIM_AZ9-3.1.T0580206</name>
</gene>
<keyword evidence="2" id="KW-0808">Transferase</keyword>
<dbReference type="SMART" id="SM00220">
    <property type="entry name" value="S_TKc"/>
    <property type="match status" value="1"/>
</dbReference>
<dbReference type="GO" id="GO:0004691">
    <property type="term" value="F:cAMP-dependent protein kinase activity"/>
    <property type="evidence" value="ECO:0007669"/>
    <property type="project" value="TreeGrafter"/>
</dbReference>
<evidence type="ECO:0000256" key="5">
    <source>
        <dbReference type="ARBA" id="ARBA00022840"/>
    </source>
</evidence>
<dbReference type="GO" id="GO:0005524">
    <property type="term" value="F:ATP binding"/>
    <property type="evidence" value="ECO:0007669"/>
    <property type="project" value="UniProtKB-UniRule"/>
</dbReference>
<dbReference type="InterPro" id="IPR000719">
    <property type="entry name" value="Prot_kinase_dom"/>
</dbReference>
<protein>
    <recommendedName>
        <fullName evidence="8">Protein kinase domain-containing protein</fullName>
    </recommendedName>
</protein>
<dbReference type="PROSITE" id="PS50011">
    <property type="entry name" value="PROTEIN_KINASE_DOM"/>
    <property type="match status" value="1"/>
</dbReference>
<comment type="caution">
    <text evidence="9">The sequence shown here is derived from an EMBL/GenBank/DDBJ whole genome shotgun (WGS) entry which is preliminary data.</text>
</comment>
<dbReference type="PANTHER" id="PTHR24353">
    <property type="entry name" value="CYCLIC NUCLEOTIDE-DEPENDENT PROTEIN KINASE"/>
    <property type="match status" value="1"/>
</dbReference>
<dbReference type="FunFam" id="1.10.510.10:FF:000210">
    <property type="entry name" value="Non-specific serine/threonine protein kinase"/>
    <property type="match status" value="1"/>
</dbReference>
<organism evidence="9 10">
    <name type="scientific">Paramecium primaurelia</name>
    <dbReference type="NCBI Taxonomy" id="5886"/>
    <lineage>
        <taxon>Eukaryota</taxon>
        <taxon>Sar</taxon>
        <taxon>Alveolata</taxon>
        <taxon>Ciliophora</taxon>
        <taxon>Intramacronucleata</taxon>
        <taxon>Oligohymenophorea</taxon>
        <taxon>Peniculida</taxon>
        <taxon>Parameciidae</taxon>
        <taxon>Paramecium</taxon>
    </lineage>
</organism>
<evidence type="ECO:0000256" key="4">
    <source>
        <dbReference type="ARBA" id="ARBA00022777"/>
    </source>
</evidence>
<keyword evidence="4" id="KW-0418">Kinase</keyword>
<evidence type="ECO:0000256" key="2">
    <source>
        <dbReference type="ARBA" id="ARBA00022679"/>
    </source>
</evidence>
<dbReference type="InterPro" id="IPR045270">
    <property type="entry name" value="STKc_AGC"/>
</dbReference>
<keyword evidence="10" id="KW-1185">Reference proteome</keyword>
<proteinExistence type="inferred from homology"/>
<dbReference type="AlphaFoldDB" id="A0A8S1MRW0"/>
<accession>A0A8S1MRW0</accession>
<name>A0A8S1MRW0_PARPR</name>
<dbReference type="FunFam" id="3.30.200.20:FF:000876">
    <property type="entry name" value="AGC family protein kinase"/>
    <property type="match status" value="1"/>
</dbReference>
<dbReference type="EMBL" id="CAJJDM010000059">
    <property type="protein sequence ID" value="CAD8077624.1"/>
    <property type="molecule type" value="Genomic_DNA"/>
</dbReference>